<dbReference type="SUPFAM" id="SSF46565">
    <property type="entry name" value="Chaperone J-domain"/>
    <property type="match status" value="1"/>
</dbReference>
<dbReference type="PANTHER" id="PTHR44144">
    <property type="entry name" value="DNAJ HOMOLOG SUBFAMILY C MEMBER 9"/>
    <property type="match status" value="1"/>
</dbReference>
<evidence type="ECO:0000259" key="1">
    <source>
        <dbReference type="PROSITE" id="PS50076"/>
    </source>
</evidence>
<dbReference type="PROSITE" id="PS00636">
    <property type="entry name" value="DNAJ_1"/>
    <property type="match status" value="1"/>
</dbReference>
<name>A0ABP1PZX5_9HEXA</name>
<sequence>MEDVKVLFGTEDLYEVLEIWREKATDEKCLRLAYTNAALKYHPDKVPAEEREVFTKKFQIIRKAYELLKDEDLKKVYDVTGTWPENEQFELKVSSSGVLDENSILEFKEFYQGSEEERQAIKKYYEEGNGDIFHICNNVFFLNILDDEERVNSIIESLIENDEMTKMSTGIKTLKVRTQRLNKASQEAAEAEDMMQQISPGASLPSLTEMISARMKSREGFVDGLSKKYCKASTSAGKGGVKPKV</sequence>
<accession>A0ABP1PZX5</accession>
<dbReference type="InterPro" id="IPR018253">
    <property type="entry name" value="DnaJ_domain_CS"/>
</dbReference>
<evidence type="ECO:0000313" key="3">
    <source>
        <dbReference type="Proteomes" id="UP001642540"/>
    </source>
</evidence>
<feature type="domain" description="J" evidence="1">
    <location>
        <begin position="12"/>
        <end position="81"/>
    </location>
</feature>
<dbReference type="CDD" id="cd06257">
    <property type="entry name" value="DnaJ"/>
    <property type="match status" value="1"/>
</dbReference>
<dbReference type="EMBL" id="CAXLJM020000015">
    <property type="protein sequence ID" value="CAL8082284.1"/>
    <property type="molecule type" value="Genomic_DNA"/>
</dbReference>
<dbReference type="Proteomes" id="UP001642540">
    <property type="component" value="Unassembled WGS sequence"/>
</dbReference>
<dbReference type="SMART" id="SM00271">
    <property type="entry name" value="DnaJ"/>
    <property type="match status" value="1"/>
</dbReference>
<dbReference type="Gene3D" id="1.10.287.110">
    <property type="entry name" value="DnaJ domain"/>
    <property type="match status" value="1"/>
</dbReference>
<dbReference type="InterPro" id="IPR056453">
    <property type="entry name" value="HTH_DNAJC9"/>
</dbReference>
<evidence type="ECO:0000313" key="2">
    <source>
        <dbReference type="EMBL" id="CAL8082284.1"/>
    </source>
</evidence>
<proteinExistence type="predicted"/>
<dbReference type="PANTHER" id="PTHR44144:SF1">
    <property type="entry name" value="DNAJ HOMOLOG SUBFAMILY C MEMBER 9"/>
    <property type="match status" value="1"/>
</dbReference>
<comment type="caution">
    <text evidence="2">The sequence shown here is derived from an EMBL/GenBank/DDBJ whole genome shotgun (WGS) entry which is preliminary data.</text>
</comment>
<dbReference type="Pfam" id="PF23302">
    <property type="entry name" value="HTH_DNAJC9"/>
    <property type="match status" value="1"/>
</dbReference>
<gene>
    <name evidence="2" type="ORF">ODALV1_LOCUS5163</name>
</gene>
<dbReference type="InterPro" id="IPR001623">
    <property type="entry name" value="DnaJ_domain"/>
</dbReference>
<keyword evidence="3" id="KW-1185">Reference proteome</keyword>
<protein>
    <recommendedName>
        <fullName evidence="1">J domain-containing protein</fullName>
    </recommendedName>
</protein>
<dbReference type="InterPro" id="IPR036869">
    <property type="entry name" value="J_dom_sf"/>
</dbReference>
<reference evidence="2 3" key="1">
    <citation type="submission" date="2024-08" db="EMBL/GenBank/DDBJ databases">
        <authorList>
            <person name="Cucini C."/>
            <person name="Frati F."/>
        </authorList>
    </citation>
    <scope>NUCLEOTIDE SEQUENCE [LARGE SCALE GENOMIC DNA]</scope>
</reference>
<dbReference type="Pfam" id="PF00226">
    <property type="entry name" value="DnaJ"/>
    <property type="match status" value="1"/>
</dbReference>
<dbReference type="InterPro" id="IPR052594">
    <property type="entry name" value="J_domain-containing_protein"/>
</dbReference>
<organism evidence="2 3">
    <name type="scientific">Orchesella dallaii</name>
    <dbReference type="NCBI Taxonomy" id="48710"/>
    <lineage>
        <taxon>Eukaryota</taxon>
        <taxon>Metazoa</taxon>
        <taxon>Ecdysozoa</taxon>
        <taxon>Arthropoda</taxon>
        <taxon>Hexapoda</taxon>
        <taxon>Collembola</taxon>
        <taxon>Entomobryomorpha</taxon>
        <taxon>Entomobryoidea</taxon>
        <taxon>Orchesellidae</taxon>
        <taxon>Orchesellinae</taxon>
        <taxon>Orchesella</taxon>
    </lineage>
</organism>
<dbReference type="PROSITE" id="PS50076">
    <property type="entry name" value="DNAJ_2"/>
    <property type="match status" value="1"/>
</dbReference>